<name>A0A5E8BZJ4_9ASCO</name>
<feature type="repeat" description="WD" evidence="3">
    <location>
        <begin position="129"/>
        <end position="161"/>
    </location>
</feature>
<evidence type="ECO:0000256" key="4">
    <source>
        <dbReference type="SAM" id="MobiDB-lite"/>
    </source>
</evidence>
<dbReference type="EMBL" id="CABVLU010000004">
    <property type="protein sequence ID" value="VVT56532.1"/>
    <property type="molecule type" value="Genomic_DNA"/>
</dbReference>
<reference evidence="5 6" key="1">
    <citation type="submission" date="2019-09" db="EMBL/GenBank/DDBJ databases">
        <authorList>
            <person name="Brejova B."/>
        </authorList>
    </citation>
    <scope>NUCLEOTIDE SEQUENCE [LARGE SCALE GENOMIC DNA]</scope>
</reference>
<feature type="repeat" description="WD" evidence="3">
    <location>
        <begin position="85"/>
        <end position="120"/>
    </location>
</feature>
<dbReference type="InterPro" id="IPR051179">
    <property type="entry name" value="WD_repeat_multifunction"/>
</dbReference>
<sequence length="433" mass="47262">MSHILREEEESYLDPTQVDEIIDEDPNEEIMDVDDEAEDAGDADDQYEIEEEDLAGELALAGNDIHIDEEGNLVLDMTNTSVGHFDKHGKSIFLIDSHPTLPLIISGGEDEKAYLWTTNSQPPKLVAELPGQKESVVAGGFSPDGGYVVTGDMEGQVRAWKSAKRGQQWDFVGSVQEVDEITWIVFHPKQPFFAFGSREGSVWVMSLDDFSNVAILIGHSQPTNAAVFANVDDMDSLTLITVGDDAIISWNVYQSTPNYSLREHDLQGNIAWISCALSGSGKTIACGSADGKVALINVERGTVLKVFDNTQNDSVELEERSVEALAWAPISPILAVGNVKGDITLYDVTSWNIRKTLALKDAITAIKFIPGSNKLLSSDMAGELVKWDVLSGRELWRGHGHFDGILGFTVQDNGKRVITAGDQGVSMIFEDSS</sequence>
<evidence type="ECO:0000256" key="1">
    <source>
        <dbReference type="ARBA" id="ARBA00022574"/>
    </source>
</evidence>
<organism evidence="5 6">
    <name type="scientific">Magnusiomyces paraingens</name>
    <dbReference type="NCBI Taxonomy" id="2606893"/>
    <lineage>
        <taxon>Eukaryota</taxon>
        <taxon>Fungi</taxon>
        <taxon>Dikarya</taxon>
        <taxon>Ascomycota</taxon>
        <taxon>Saccharomycotina</taxon>
        <taxon>Dipodascomycetes</taxon>
        <taxon>Dipodascales</taxon>
        <taxon>Dipodascaceae</taxon>
        <taxon>Magnusiomyces</taxon>
    </lineage>
</organism>
<keyword evidence="6" id="KW-1185">Reference proteome</keyword>
<feature type="region of interest" description="Disordered" evidence="4">
    <location>
        <begin position="1"/>
        <end position="42"/>
    </location>
</feature>
<dbReference type="AlphaFoldDB" id="A0A5E8BZJ4"/>
<protein>
    <submittedName>
        <fullName evidence="5">Uncharacterized protein</fullName>
    </submittedName>
</protein>
<proteinExistence type="predicted"/>
<dbReference type="Pfam" id="PF00400">
    <property type="entry name" value="WD40"/>
    <property type="match status" value="3"/>
</dbReference>
<dbReference type="PANTHER" id="PTHR19857">
    <property type="entry name" value="MITOCHONDRIAL DIVISION PROTEIN 1-RELATED"/>
    <property type="match status" value="1"/>
</dbReference>
<dbReference type="SMART" id="SM00320">
    <property type="entry name" value="WD40"/>
    <property type="match status" value="8"/>
</dbReference>
<dbReference type="SUPFAM" id="SSF50978">
    <property type="entry name" value="WD40 repeat-like"/>
    <property type="match status" value="1"/>
</dbReference>
<dbReference type="InterPro" id="IPR015943">
    <property type="entry name" value="WD40/YVTN_repeat-like_dom_sf"/>
</dbReference>
<accession>A0A5E8BZJ4</accession>
<evidence type="ECO:0000313" key="5">
    <source>
        <dbReference type="EMBL" id="VVT56532.1"/>
    </source>
</evidence>
<dbReference type="GeneID" id="43583952"/>
<keyword evidence="1 3" id="KW-0853">WD repeat</keyword>
<dbReference type="RefSeq" id="XP_031855743.1">
    <property type="nucleotide sequence ID" value="XM_031999852.1"/>
</dbReference>
<dbReference type="OrthoDB" id="10261640at2759"/>
<dbReference type="PROSITE" id="PS50082">
    <property type="entry name" value="WD_REPEATS_2"/>
    <property type="match status" value="2"/>
</dbReference>
<evidence type="ECO:0000313" key="6">
    <source>
        <dbReference type="Proteomes" id="UP000398389"/>
    </source>
</evidence>
<evidence type="ECO:0000256" key="2">
    <source>
        <dbReference type="ARBA" id="ARBA00022737"/>
    </source>
</evidence>
<dbReference type="Proteomes" id="UP000398389">
    <property type="component" value="Unassembled WGS sequence"/>
</dbReference>
<dbReference type="Gene3D" id="2.130.10.10">
    <property type="entry name" value="YVTN repeat-like/Quinoprotein amine dehydrogenase"/>
    <property type="match status" value="1"/>
</dbReference>
<dbReference type="InterPro" id="IPR001680">
    <property type="entry name" value="WD40_rpt"/>
</dbReference>
<gene>
    <name evidence="5" type="ORF">SAPINGB_P005137</name>
</gene>
<feature type="compositionally biased region" description="Acidic residues" evidence="4">
    <location>
        <begin position="20"/>
        <end position="42"/>
    </location>
</feature>
<keyword evidence="2" id="KW-0677">Repeat</keyword>
<dbReference type="PANTHER" id="PTHR19857:SF8">
    <property type="entry name" value="ANGIO-ASSOCIATED MIGRATORY CELL PROTEIN"/>
    <property type="match status" value="1"/>
</dbReference>
<dbReference type="PROSITE" id="PS50294">
    <property type="entry name" value="WD_REPEATS_REGION"/>
    <property type="match status" value="1"/>
</dbReference>
<evidence type="ECO:0000256" key="3">
    <source>
        <dbReference type="PROSITE-ProRule" id="PRU00221"/>
    </source>
</evidence>
<dbReference type="InterPro" id="IPR036322">
    <property type="entry name" value="WD40_repeat_dom_sf"/>
</dbReference>